<feature type="transmembrane region" description="Helical" evidence="6">
    <location>
        <begin position="117"/>
        <end position="134"/>
    </location>
</feature>
<evidence type="ECO:0000313" key="7">
    <source>
        <dbReference type="EMBL" id="ADO82204.1"/>
    </source>
</evidence>
<proteinExistence type="predicted"/>
<dbReference type="Pfam" id="PF02653">
    <property type="entry name" value="BPD_transp_2"/>
    <property type="match status" value="1"/>
</dbReference>
<feature type="transmembrane region" description="Helical" evidence="6">
    <location>
        <begin position="63"/>
        <end position="82"/>
    </location>
</feature>
<dbReference type="InterPro" id="IPR043428">
    <property type="entry name" value="LivM-like"/>
</dbReference>
<feature type="transmembrane region" description="Helical" evidence="6">
    <location>
        <begin position="154"/>
        <end position="172"/>
    </location>
</feature>
<dbReference type="PANTHER" id="PTHR30482:SF10">
    <property type="entry name" value="HIGH-AFFINITY BRANCHED-CHAIN AMINO ACID TRANSPORT PROTEIN BRAE"/>
    <property type="match status" value="1"/>
</dbReference>
<keyword evidence="8" id="KW-1185">Reference proteome</keyword>
<dbReference type="EMBL" id="CP002281">
    <property type="protein sequence ID" value="ADO82204.1"/>
    <property type="molecule type" value="Genomic_DNA"/>
</dbReference>
<dbReference type="eggNOG" id="COG4177">
    <property type="taxonomic scope" value="Bacteria"/>
</dbReference>
<evidence type="ECO:0000313" key="8">
    <source>
        <dbReference type="Proteomes" id="UP000006875"/>
    </source>
</evidence>
<feature type="transmembrane region" description="Helical" evidence="6">
    <location>
        <begin position="7"/>
        <end position="28"/>
    </location>
</feature>
<dbReference type="InterPro" id="IPR001851">
    <property type="entry name" value="ABC_transp_permease"/>
</dbReference>
<dbReference type="CDD" id="cd06581">
    <property type="entry name" value="TM_PBP1_LivM_like"/>
    <property type="match status" value="1"/>
</dbReference>
<comment type="subcellular location">
    <subcellularLocation>
        <location evidence="1">Cell membrane</location>
        <topology evidence="1">Multi-pass membrane protein</topology>
    </subcellularLocation>
</comment>
<accession>E3HB53</accession>
<gene>
    <name evidence="7" type="ordered locus">Ilyop_0416</name>
</gene>
<keyword evidence="5 6" id="KW-0472">Membrane</keyword>
<keyword evidence="4 6" id="KW-1133">Transmembrane helix</keyword>
<evidence type="ECO:0000256" key="1">
    <source>
        <dbReference type="ARBA" id="ARBA00004651"/>
    </source>
</evidence>
<evidence type="ECO:0000256" key="4">
    <source>
        <dbReference type="ARBA" id="ARBA00022989"/>
    </source>
</evidence>
<keyword evidence="3 6" id="KW-0812">Transmembrane</keyword>
<feature type="transmembrane region" description="Helical" evidence="6">
    <location>
        <begin position="276"/>
        <end position="294"/>
    </location>
</feature>
<dbReference type="OrthoDB" id="9789927at2"/>
<organism evidence="7 8">
    <name type="scientific">Ilyobacter polytropus (strain ATCC 51220 / DSM 2926 / LMG 16218 / CuHBu1)</name>
    <dbReference type="NCBI Taxonomy" id="572544"/>
    <lineage>
        <taxon>Bacteria</taxon>
        <taxon>Fusobacteriati</taxon>
        <taxon>Fusobacteriota</taxon>
        <taxon>Fusobacteriia</taxon>
        <taxon>Fusobacteriales</taxon>
        <taxon>Fusobacteriaceae</taxon>
        <taxon>Ilyobacter</taxon>
    </lineage>
</organism>
<reference evidence="7 8" key="1">
    <citation type="journal article" date="2010" name="Stand. Genomic Sci.">
        <title>Complete genome sequence of Ilyobacter polytropus type strain (CuHbu1).</title>
        <authorList>
            <person name="Sikorski J."/>
            <person name="Chertkov O."/>
            <person name="Lapidus A."/>
            <person name="Nolan M."/>
            <person name="Lucas S."/>
            <person name="Del Rio T.G."/>
            <person name="Tice H."/>
            <person name="Cheng J.F."/>
            <person name="Tapia R."/>
            <person name="Han C."/>
            <person name="Goodwin L."/>
            <person name="Pitluck S."/>
            <person name="Liolios K."/>
            <person name="Ivanova N."/>
            <person name="Mavromatis K."/>
            <person name="Mikhailova N."/>
            <person name="Pati A."/>
            <person name="Chen A."/>
            <person name="Palaniappan K."/>
            <person name="Land M."/>
            <person name="Hauser L."/>
            <person name="Chang Y.J."/>
            <person name="Jeffries C.D."/>
            <person name="Brambilla E."/>
            <person name="Yasawong M."/>
            <person name="Rohde M."/>
            <person name="Pukall R."/>
            <person name="Spring S."/>
            <person name="Goker M."/>
            <person name="Woyke T."/>
            <person name="Bristow J."/>
            <person name="Eisen J.A."/>
            <person name="Markowitz V."/>
            <person name="Hugenholtz P."/>
            <person name="Kyrpides N.C."/>
            <person name="Klenk H.P."/>
        </authorList>
    </citation>
    <scope>NUCLEOTIDE SEQUENCE [LARGE SCALE GENOMIC DNA]</scope>
    <source>
        <strain evidence="8">ATCC 51220 / DSM 2926 / LMG 16218 / CuHBu1</strain>
    </source>
</reference>
<dbReference type="Proteomes" id="UP000006875">
    <property type="component" value="Chromosome"/>
</dbReference>
<dbReference type="RefSeq" id="WP_013386874.1">
    <property type="nucleotide sequence ID" value="NC_014632.1"/>
</dbReference>
<dbReference type="HOGENOM" id="CLU_031365_1_2_0"/>
<feature type="transmembrane region" description="Helical" evidence="6">
    <location>
        <begin position="202"/>
        <end position="219"/>
    </location>
</feature>
<evidence type="ECO:0000256" key="5">
    <source>
        <dbReference type="ARBA" id="ARBA00023136"/>
    </source>
</evidence>
<protein>
    <submittedName>
        <fullName evidence="7">Amino acid/amide ABC transporter membrane protein 2, HAAT family</fullName>
    </submittedName>
</protein>
<dbReference type="AlphaFoldDB" id="E3HB53"/>
<dbReference type="STRING" id="572544.Ilyop_0416"/>
<keyword evidence="2" id="KW-1003">Cell membrane</keyword>
<evidence type="ECO:0000256" key="3">
    <source>
        <dbReference type="ARBA" id="ARBA00022692"/>
    </source>
</evidence>
<name>E3HB53_ILYPC</name>
<sequence length="330" mass="36299">MKKLKNLKLILGIVVMVIYSIFFLLIQTGALNPYYGQILIVLGINIILAVSLNLVIGFTGQLALGHAGFMSIGGYTAAIMSLNYNLPFFISLVIGGLVSAVIGFLIGMPILRLKGDYLAITTLGFGEIIRVAVVNMDFLGGPRGLAGIPKKTNFTWVYFITLFTVIIIYNIIRSPYGRAMLSIREDEIASESMGINTTKFKMMAFVIASFFAGIAGGLYAHQFMFLDPKSFDFLKSFEILTFVVFGGMGSLSGSLMATTVLTYLPEVLRTFAEYRMIIYAASLVMLMLFRPQGIMGNKEINLAHIKEFILCKLLRKCKKKGGAFNVTIEG</sequence>
<evidence type="ECO:0000256" key="2">
    <source>
        <dbReference type="ARBA" id="ARBA00022475"/>
    </source>
</evidence>
<dbReference type="GO" id="GO:0015658">
    <property type="term" value="F:branched-chain amino acid transmembrane transporter activity"/>
    <property type="evidence" value="ECO:0007669"/>
    <property type="project" value="InterPro"/>
</dbReference>
<dbReference type="PANTHER" id="PTHR30482">
    <property type="entry name" value="HIGH-AFFINITY BRANCHED-CHAIN AMINO ACID TRANSPORT SYSTEM PERMEASE"/>
    <property type="match status" value="1"/>
</dbReference>
<dbReference type="GO" id="GO:0005886">
    <property type="term" value="C:plasma membrane"/>
    <property type="evidence" value="ECO:0007669"/>
    <property type="project" value="UniProtKB-SubCell"/>
</dbReference>
<feature type="transmembrane region" description="Helical" evidence="6">
    <location>
        <begin position="34"/>
        <end position="56"/>
    </location>
</feature>
<feature type="transmembrane region" description="Helical" evidence="6">
    <location>
        <begin position="239"/>
        <end position="264"/>
    </location>
</feature>
<evidence type="ECO:0000256" key="6">
    <source>
        <dbReference type="SAM" id="Phobius"/>
    </source>
</evidence>
<dbReference type="KEGG" id="ipo:Ilyop_0416"/>
<feature type="transmembrane region" description="Helical" evidence="6">
    <location>
        <begin position="88"/>
        <end position="110"/>
    </location>
</feature>